<dbReference type="Gene3D" id="3.60.15.10">
    <property type="entry name" value="Ribonuclease Z/Hydroxyacylglutathione hydrolase-like"/>
    <property type="match status" value="1"/>
</dbReference>
<evidence type="ECO:0000259" key="3">
    <source>
        <dbReference type="SMART" id="SM01027"/>
    </source>
</evidence>
<dbReference type="EMBL" id="CABO01000043">
    <property type="protein sequence ID" value="CBI02902.1"/>
    <property type="molecule type" value="Genomic_DNA"/>
</dbReference>
<dbReference type="SMART" id="SM00849">
    <property type="entry name" value="Lactamase_B"/>
    <property type="match status" value="1"/>
</dbReference>
<dbReference type="Pfam" id="PF07521">
    <property type="entry name" value="RMMBL"/>
    <property type="match status" value="1"/>
</dbReference>
<dbReference type="InterPro" id="IPR022712">
    <property type="entry name" value="Beta_Casp"/>
</dbReference>
<dbReference type="SMART" id="SM01027">
    <property type="entry name" value="Beta-Casp"/>
    <property type="match status" value="1"/>
</dbReference>
<sequence>MLFRQRTRTWRKPVAEITFVGAAGTVTGSKHLVTVGGKRLFVDCGLFQGTADVRALNDAKIPVDAEEIDAVVITHGHLDHTGYLPKLVKDGFDGPIYCTPATAAIAEIVLEDAAHLQQELSERGHGHERPHAPPPFYDDRDVARTLRKIETVEYEREFSVAGICTARYSNAGHILGSAFVHLAIEGKQVVFSGDLGRYNRPLLADPSPIGAADIICCESTYGDREHPAESISALGDALRAGIARGGAIVIPAFAVERTQDILYAIAQLQQQDPAIANLAIHLDSPMAEKVDAVFERFGGEHRAVAGDGPNTPFGIHHFTEHRTTDESKALNAMPGNFVVISASGMASGGRILHHLHNHLSDPRATIVFCGYQSVGTLGNLLEHGAKTVRIYGDALPVRAAIVALKGFSAHADRTGLLRWLHTCTGTPQLYAVHGEPASAAALAAEVRQELKWSAQVATRGTTITV</sequence>
<name>E6Q6S7_9ZZZZ</name>
<feature type="domain" description="Metallo-beta-lactamase" evidence="2">
    <location>
        <begin position="41"/>
        <end position="253"/>
    </location>
</feature>
<dbReference type="GO" id="GO:0016787">
    <property type="term" value="F:hydrolase activity"/>
    <property type="evidence" value="ECO:0007669"/>
    <property type="project" value="UniProtKB-KW"/>
</dbReference>
<dbReference type="AlphaFoldDB" id="E6Q6S7"/>
<dbReference type="Pfam" id="PF10996">
    <property type="entry name" value="Beta-Casp"/>
    <property type="match status" value="1"/>
</dbReference>
<dbReference type="CDD" id="cd16295">
    <property type="entry name" value="TTHA0252-CPSF-like_MBL-fold"/>
    <property type="match status" value="1"/>
</dbReference>
<dbReference type="Gene3D" id="3.40.50.10890">
    <property type="match status" value="1"/>
</dbReference>
<proteinExistence type="predicted"/>
<dbReference type="Pfam" id="PF00753">
    <property type="entry name" value="Lactamase_B"/>
    <property type="match status" value="1"/>
</dbReference>
<dbReference type="SUPFAM" id="SSF56281">
    <property type="entry name" value="Metallo-hydrolase/oxidoreductase"/>
    <property type="match status" value="1"/>
</dbReference>
<dbReference type="PANTHER" id="PTHR11203:SF37">
    <property type="entry name" value="INTEGRATOR COMPLEX SUBUNIT 11"/>
    <property type="match status" value="1"/>
</dbReference>
<reference evidence="4" key="1">
    <citation type="submission" date="2009-10" db="EMBL/GenBank/DDBJ databases">
        <title>Diversity of trophic interactions inside an arsenic-rich microbial ecosystem.</title>
        <authorList>
            <person name="Bertin P.N."/>
            <person name="Heinrich-Salmeron A."/>
            <person name="Pelletier E."/>
            <person name="Goulhen-Chollet F."/>
            <person name="Arsene-Ploetze F."/>
            <person name="Gallien S."/>
            <person name="Calteau A."/>
            <person name="Vallenet D."/>
            <person name="Casiot C."/>
            <person name="Chane-Woon-Ming B."/>
            <person name="Giloteaux L."/>
            <person name="Barakat M."/>
            <person name="Bonnefoy V."/>
            <person name="Bruneel O."/>
            <person name="Chandler M."/>
            <person name="Cleiss J."/>
            <person name="Duran R."/>
            <person name="Elbaz-Poulichet F."/>
            <person name="Fonknechten N."/>
            <person name="Lauga B."/>
            <person name="Mornico D."/>
            <person name="Ortet P."/>
            <person name="Schaeffer C."/>
            <person name="Siguier P."/>
            <person name="Alexander Thil Smith A."/>
            <person name="Van Dorsselaer A."/>
            <person name="Weissenbach J."/>
            <person name="Medigue C."/>
            <person name="Le Paslier D."/>
        </authorList>
    </citation>
    <scope>NUCLEOTIDE SEQUENCE</scope>
</reference>
<accession>E6Q6S7</accession>
<gene>
    <name evidence="4" type="ORF">CARN4_1267</name>
</gene>
<dbReference type="GO" id="GO:0004521">
    <property type="term" value="F:RNA endonuclease activity"/>
    <property type="evidence" value="ECO:0007669"/>
    <property type="project" value="TreeGrafter"/>
</dbReference>
<dbReference type="InterPro" id="IPR011108">
    <property type="entry name" value="RMMBL"/>
</dbReference>
<dbReference type="InterPro" id="IPR036866">
    <property type="entry name" value="RibonucZ/Hydroxyglut_hydro"/>
</dbReference>
<protein>
    <submittedName>
        <fullName evidence="4">Beta-lactamase-like</fullName>
    </submittedName>
</protein>
<dbReference type="InterPro" id="IPR001279">
    <property type="entry name" value="Metallo-B-lactamas"/>
</dbReference>
<comment type="caution">
    <text evidence="4">The sequence shown here is derived from an EMBL/GenBank/DDBJ whole genome shotgun (WGS) entry which is preliminary data.</text>
</comment>
<feature type="domain" description="Beta-Casp" evidence="3">
    <location>
        <begin position="258"/>
        <end position="381"/>
    </location>
</feature>
<organism evidence="4">
    <name type="scientific">mine drainage metagenome</name>
    <dbReference type="NCBI Taxonomy" id="410659"/>
    <lineage>
        <taxon>unclassified sequences</taxon>
        <taxon>metagenomes</taxon>
        <taxon>ecological metagenomes</taxon>
    </lineage>
</organism>
<evidence type="ECO:0000256" key="1">
    <source>
        <dbReference type="ARBA" id="ARBA00022801"/>
    </source>
</evidence>
<dbReference type="InterPro" id="IPR050698">
    <property type="entry name" value="MBL"/>
</dbReference>
<evidence type="ECO:0000313" key="4">
    <source>
        <dbReference type="EMBL" id="CBI02902.1"/>
    </source>
</evidence>
<dbReference type="PANTHER" id="PTHR11203">
    <property type="entry name" value="CLEAVAGE AND POLYADENYLATION SPECIFICITY FACTOR FAMILY MEMBER"/>
    <property type="match status" value="1"/>
</dbReference>
<keyword evidence="1" id="KW-0378">Hydrolase</keyword>
<evidence type="ECO:0000259" key="2">
    <source>
        <dbReference type="SMART" id="SM00849"/>
    </source>
</evidence>